<dbReference type="InterPro" id="IPR015847">
    <property type="entry name" value="ExoRNase_PH_dom2"/>
</dbReference>
<dbReference type="EMBL" id="JACHIG010000008">
    <property type="protein sequence ID" value="MBB5034199.1"/>
    <property type="molecule type" value="Genomic_DNA"/>
</dbReference>
<dbReference type="InterPro" id="IPR018336">
    <property type="entry name" value="RNase_PH_CS"/>
</dbReference>
<evidence type="ECO:0000256" key="3">
    <source>
        <dbReference type="ARBA" id="ARBA00022555"/>
    </source>
</evidence>
<keyword evidence="6 9" id="KW-0548">Nucleotidyltransferase</keyword>
<keyword evidence="6 9" id="KW-0808">Transferase</keyword>
<feature type="domain" description="Exoribonuclease phosphorolytic" evidence="7">
    <location>
        <begin position="11"/>
        <end position="142"/>
    </location>
</feature>
<comment type="subunit">
    <text evidence="6">Homohexameric ring arranged as a trimer of dimers.</text>
</comment>
<evidence type="ECO:0000259" key="7">
    <source>
        <dbReference type="Pfam" id="PF01138"/>
    </source>
</evidence>
<dbReference type="CDD" id="cd11362">
    <property type="entry name" value="RNase_PH_bact"/>
    <property type="match status" value="1"/>
</dbReference>
<keyword evidence="2 6" id="KW-0698">rRNA processing</keyword>
<dbReference type="InterPro" id="IPR050080">
    <property type="entry name" value="RNase_PH"/>
</dbReference>
<dbReference type="GO" id="GO:0008033">
    <property type="term" value="P:tRNA processing"/>
    <property type="evidence" value="ECO:0007669"/>
    <property type="project" value="UniProtKB-UniRule"/>
</dbReference>
<comment type="function">
    <text evidence="6">Phosphorolytic 3'-5' exoribonuclease that plays an important role in tRNA 3'-end maturation. Removes nucleotide residues following the 3'-CCA terminus of tRNAs; can also add nucleotides to the ends of RNA molecules by using nucleoside diphosphates as substrates, but this may not be physiologically important. Probably plays a role in initiation of 16S rRNA degradation (leading to ribosome degradation) during starvation.</text>
</comment>
<gene>
    <name evidence="6" type="primary">rph</name>
    <name evidence="9" type="ORF">HNQ65_003790</name>
</gene>
<dbReference type="InterPro" id="IPR036345">
    <property type="entry name" value="ExoRNase_PH_dom2_sf"/>
</dbReference>
<feature type="binding site" evidence="6">
    <location>
        <position position="89"/>
    </location>
    <ligand>
        <name>phosphate</name>
        <dbReference type="ChEBI" id="CHEBI:43474"/>
        <note>substrate</note>
    </ligand>
</feature>
<dbReference type="GO" id="GO:0031125">
    <property type="term" value="P:rRNA 3'-end processing"/>
    <property type="evidence" value="ECO:0007669"/>
    <property type="project" value="UniProtKB-ARBA"/>
</dbReference>
<sequence>MPRTDGRTPDQLRKIDYVLDVAPHAAGSVLIAFGNTRVICTACINEEVPRWMKVQNVKGGWLTAEYSMLPYSTLERKDRESSRGRPDGRSTEIQRLIGRSLRAVVDLEKLGARTLCVDCDVLQADGGTRTAAITGACIAVAVAFNRLLEKGKITQQPLKKKIAAVSVGIVKGETLLDLCYTEDAAADVDSNIVLTEHGEFVEIQGSGEEATFTEAQLHSMLEYGRKGIKELIAIQDAAITSAMKPAQSKDLQNLASFFGKR</sequence>
<dbReference type="PANTHER" id="PTHR11953:SF0">
    <property type="entry name" value="EXOSOME COMPLEX COMPONENT RRP41"/>
    <property type="match status" value="1"/>
</dbReference>
<dbReference type="Pfam" id="PF03725">
    <property type="entry name" value="RNase_PH_C"/>
    <property type="match status" value="1"/>
</dbReference>
<protein>
    <recommendedName>
        <fullName evidence="6">Ribonuclease PH</fullName>
        <shortName evidence="6">RNase PH</shortName>
        <ecNumber evidence="6">2.7.7.56</ecNumber>
    </recommendedName>
    <alternativeName>
        <fullName evidence="6">tRNA nucleotidyltransferase</fullName>
    </alternativeName>
</protein>
<dbReference type="Gene3D" id="3.30.230.70">
    <property type="entry name" value="GHMP Kinase, N-terminal domain"/>
    <property type="match status" value="1"/>
</dbReference>
<proteinExistence type="inferred from homology"/>
<dbReference type="InterPro" id="IPR002381">
    <property type="entry name" value="RNase_PH_bac-type"/>
</dbReference>
<name>A0A7W7YDK7_9BACT</name>
<dbReference type="RefSeq" id="WP_184341760.1">
    <property type="nucleotide sequence ID" value="NZ_JACHIG010000008.1"/>
</dbReference>
<organism evidence="9 10">
    <name type="scientific">Prosthecobacter vanneervenii</name>
    <dbReference type="NCBI Taxonomy" id="48466"/>
    <lineage>
        <taxon>Bacteria</taxon>
        <taxon>Pseudomonadati</taxon>
        <taxon>Verrucomicrobiota</taxon>
        <taxon>Verrucomicrobiia</taxon>
        <taxon>Verrucomicrobiales</taxon>
        <taxon>Verrucomicrobiaceae</taxon>
        <taxon>Prosthecobacter</taxon>
    </lineage>
</organism>
<keyword evidence="4 6" id="KW-0819">tRNA processing</keyword>
<dbReference type="HAMAP" id="MF_00564">
    <property type="entry name" value="RNase_PH"/>
    <property type="match status" value="1"/>
</dbReference>
<evidence type="ECO:0000256" key="4">
    <source>
        <dbReference type="ARBA" id="ARBA00022694"/>
    </source>
</evidence>
<reference evidence="9 10" key="1">
    <citation type="submission" date="2020-08" db="EMBL/GenBank/DDBJ databases">
        <title>Genomic Encyclopedia of Type Strains, Phase IV (KMG-IV): sequencing the most valuable type-strain genomes for metagenomic binning, comparative biology and taxonomic classification.</title>
        <authorList>
            <person name="Goeker M."/>
        </authorList>
    </citation>
    <scope>NUCLEOTIDE SEQUENCE [LARGE SCALE GENOMIC DNA]</scope>
    <source>
        <strain evidence="9 10">DSM 12252</strain>
    </source>
</reference>
<keyword evidence="5" id="KW-0694">RNA-binding</keyword>
<feature type="binding site" evidence="6">
    <location>
        <begin position="127"/>
        <end position="129"/>
    </location>
    <ligand>
        <name>phosphate</name>
        <dbReference type="ChEBI" id="CHEBI:43474"/>
        <note>substrate</note>
    </ligand>
</feature>
<evidence type="ECO:0000313" key="10">
    <source>
        <dbReference type="Proteomes" id="UP000590740"/>
    </source>
</evidence>
<evidence type="ECO:0000256" key="2">
    <source>
        <dbReference type="ARBA" id="ARBA00022552"/>
    </source>
</evidence>
<dbReference type="InterPro" id="IPR027408">
    <property type="entry name" value="PNPase/RNase_PH_dom_sf"/>
</dbReference>
<dbReference type="PANTHER" id="PTHR11953">
    <property type="entry name" value="EXOSOME COMPLEX COMPONENT"/>
    <property type="match status" value="1"/>
</dbReference>
<dbReference type="InterPro" id="IPR020568">
    <property type="entry name" value="Ribosomal_Su5_D2-typ_SF"/>
</dbReference>
<dbReference type="PROSITE" id="PS01277">
    <property type="entry name" value="RIBONUCLEASE_PH"/>
    <property type="match status" value="1"/>
</dbReference>
<dbReference type="GO" id="GO:0000175">
    <property type="term" value="F:3'-5'-RNA exonuclease activity"/>
    <property type="evidence" value="ECO:0007669"/>
    <property type="project" value="UniProtKB-UniRule"/>
</dbReference>
<comment type="caution">
    <text evidence="9">The sequence shown here is derived from an EMBL/GenBank/DDBJ whole genome shotgun (WGS) entry which is preliminary data.</text>
</comment>
<dbReference type="SUPFAM" id="SSF54211">
    <property type="entry name" value="Ribosomal protein S5 domain 2-like"/>
    <property type="match status" value="1"/>
</dbReference>
<dbReference type="GO" id="GO:0016075">
    <property type="term" value="P:rRNA catabolic process"/>
    <property type="evidence" value="ECO:0007669"/>
    <property type="project" value="UniProtKB-UniRule"/>
</dbReference>
<dbReference type="GO" id="GO:0000049">
    <property type="term" value="F:tRNA binding"/>
    <property type="evidence" value="ECO:0007669"/>
    <property type="project" value="UniProtKB-UniRule"/>
</dbReference>
<dbReference type="EC" id="2.7.7.56" evidence="6"/>
<evidence type="ECO:0000313" key="9">
    <source>
        <dbReference type="EMBL" id="MBB5034199.1"/>
    </source>
</evidence>
<dbReference type="AlphaFoldDB" id="A0A7W7YDK7"/>
<dbReference type="Proteomes" id="UP000590740">
    <property type="component" value="Unassembled WGS sequence"/>
</dbReference>
<dbReference type="NCBIfam" id="TIGR01966">
    <property type="entry name" value="RNasePH"/>
    <property type="match status" value="1"/>
</dbReference>
<accession>A0A7W7YDK7</accession>
<feature type="domain" description="Exoribonuclease phosphorolytic" evidence="8">
    <location>
        <begin position="162"/>
        <end position="226"/>
    </location>
</feature>
<dbReference type="InterPro" id="IPR001247">
    <property type="entry name" value="ExoRNase_PH_dom1"/>
</dbReference>
<keyword evidence="3 6" id="KW-0820">tRNA-binding</keyword>
<evidence type="ECO:0000256" key="1">
    <source>
        <dbReference type="ARBA" id="ARBA00006678"/>
    </source>
</evidence>
<dbReference type="GO" id="GO:0009022">
    <property type="term" value="F:tRNA nucleotidyltransferase activity"/>
    <property type="evidence" value="ECO:0007669"/>
    <property type="project" value="UniProtKB-UniRule"/>
</dbReference>
<evidence type="ECO:0000256" key="6">
    <source>
        <dbReference type="HAMAP-Rule" id="MF_00564"/>
    </source>
</evidence>
<comment type="similarity">
    <text evidence="1 6">Belongs to the RNase PH family.</text>
</comment>
<evidence type="ECO:0000259" key="8">
    <source>
        <dbReference type="Pfam" id="PF03725"/>
    </source>
</evidence>
<dbReference type="Pfam" id="PF01138">
    <property type="entry name" value="RNase_PH"/>
    <property type="match status" value="1"/>
</dbReference>
<comment type="catalytic activity">
    <reaction evidence="6">
        <text>tRNA(n+1) + phosphate = tRNA(n) + a ribonucleoside 5'-diphosphate</text>
        <dbReference type="Rhea" id="RHEA:10628"/>
        <dbReference type="Rhea" id="RHEA-COMP:17343"/>
        <dbReference type="Rhea" id="RHEA-COMP:17344"/>
        <dbReference type="ChEBI" id="CHEBI:43474"/>
        <dbReference type="ChEBI" id="CHEBI:57930"/>
        <dbReference type="ChEBI" id="CHEBI:173114"/>
        <dbReference type="EC" id="2.7.7.56"/>
    </reaction>
</comment>
<evidence type="ECO:0000256" key="5">
    <source>
        <dbReference type="ARBA" id="ARBA00022884"/>
    </source>
</evidence>
<dbReference type="SUPFAM" id="SSF55666">
    <property type="entry name" value="Ribonuclease PH domain 2-like"/>
    <property type="match status" value="1"/>
</dbReference>
<dbReference type="FunFam" id="3.30.230.70:FF:000003">
    <property type="entry name" value="Ribonuclease PH"/>
    <property type="match status" value="1"/>
</dbReference>
<keyword evidence="10" id="KW-1185">Reference proteome</keyword>